<dbReference type="PANTHER" id="PTHR46148">
    <property type="entry name" value="CHROMO DOMAIN-CONTAINING PROTEIN"/>
    <property type="match status" value="1"/>
</dbReference>
<evidence type="ECO:0000259" key="1">
    <source>
        <dbReference type="Pfam" id="PF24626"/>
    </source>
</evidence>
<accession>A0AAW2S1G0</accession>
<evidence type="ECO:0000313" key="2">
    <source>
        <dbReference type="EMBL" id="KAL0386331.1"/>
    </source>
</evidence>
<dbReference type="EMBL" id="JACGWJ010000012">
    <property type="protein sequence ID" value="KAL0386331.1"/>
    <property type="molecule type" value="Genomic_DNA"/>
</dbReference>
<proteinExistence type="predicted"/>
<dbReference type="Gene3D" id="2.40.50.40">
    <property type="match status" value="1"/>
</dbReference>
<dbReference type="Pfam" id="PF24626">
    <property type="entry name" value="SH3_Tf2-1"/>
    <property type="match status" value="1"/>
</dbReference>
<dbReference type="Gene3D" id="3.30.420.10">
    <property type="entry name" value="Ribonuclease H-like superfamily/Ribonuclease H"/>
    <property type="match status" value="1"/>
</dbReference>
<feature type="domain" description="Tf2-1-like SH3-like" evidence="1">
    <location>
        <begin position="97"/>
        <end position="162"/>
    </location>
</feature>
<organism evidence="2">
    <name type="scientific">Sesamum radiatum</name>
    <name type="common">Black benniseed</name>
    <dbReference type="NCBI Taxonomy" id="300843"/>
    <lineage>
        <taxon>Eukaryota</taxon>
        <taxon>Viridiplantae</taxon>
        <taxon>Streptophyta</taxon>
        <taxon>Embryophyta</taxon>
        <taxon>Tracheophyta</taxon>
        <taxon>Spermatophyta</taxon>
        <taxon>Magnoliopsida</taxon>
        <taxon>eudicotyledons</taxon>
        <taxon>Gunneridae</taxon>
        <taxon>Pentapetalae</taxon>
        <taxon>asterids</taxon>
        <taxon>lamiids</taxon>
        <taxon>Lamiales</taxon>
        <taxon>Pedaliaceae</taxon>
        <taxon>Sesamum</taxon>
    </lineage>
</organism>
<reference evidence="2" key="1">
    <citation type="submission" date="2020-06" db="EMBL/GenBank/DDBJ databases">
        <authorList>
            <person name="Li T."/>
            <person name="Hu X."/>
            <person name="Zhang T."/>
            <person name="Song X."/>
            <person name="Zhang H."/>
            <person name="Dai N."/>
            <person name="Sheng W."/>
            <person name="Hou X."/>
            <person name="Wei L."/>
        </authorList>
    </citation>
    <scope>NUCLEOTIDE SEQUENCE</scope>
    <source>
        <strain evidence="2">G02</strain>
        <tissue evidence="2">Leaf</tissue>
    </source>
</reference>
<dbReference type="InterPro" id="IPR056924">
    <property type="entry name" value="SH3_Tf2-1"/>
</dbReference>
<protein>
    <recommendedName>
        <fullName evidence="1">Tf2-1-like SH3-like domain-containing protein</fullName>
    </recommendedName>
</protein>
<sequence>MSSEPRRWTQFLPLAEFWYNTSFHSAIVMSPFEALYGRKPPSLVGYSFGSSKFNSLDSAFSTRQTILQLLKGNLRRAQQRMAQQFNSKRLDREFNKGDWVFLKLQPYRQISVQRRSSQKLAPRYFGPFRILRRIGVVAYELELPQAARIHPIFHVSLLKPCHGSPRDQICSLPALPLGLESPATPAQILARRIVPSALGPRREVLIPWEDHDASEATWEPLDDFVDKVLLDGWGNVREEQK</sequence>
<comment type="caution">
    <text evidence="2">The sequence shown here is derived from an EMBL/GenBank/DDBJ whole genome shotgun (WGS) entry which is preliminary data.</text>
</comment>
<dbReference type="InterPro" id="IPR016197">
    <property type="entry name" value="Chromo-like_dom_sf"/>
</dbReference>
<reference evidence="2" key="2">
    <citation type="journal article" date="2024" name="Plant">
        <title>Genomic evolution and insights into agronomic trait innovations of Sesamum species.</title>
        <authorList>
            <person name="Miao H."/>
            <person name="Wang L."/>
            <person name="Qu L."/>
            <person name="Liu H."/>
            <person name="Sun Y."/>
            <person name="Le M."/>
            <person name="Wang Q."/>
            <person name="Wei S."/>
            <person name="Zheng Y."/>
            <person name="Lin W."/>
            <person name="Duan Y."/>
            <person name="Cao H."/>
            <person name="Xiong S."/>
            <person name="Wang X."/>
            <person name="Wei L."/>
            <person name="Li C."/>
            <person name="Ma Q."/>
            <person name="Ju M."/>
            <person name="Zhao R."/>
            <person name="Li G."/>
            <person name="Mu C."/>
            <person name="Tian Q."/>
            <person name="Mei H."/>
            <person name="Zhang T."/>
            <person name="Gao T."/>
            <person name="Zhang H."/>
        </authorList>
    </citation>
    <scope>NUCLEOTIDE SEQUENCE</scope>
    <source>
        <strain evidence="2">G02</strain>
    </source>
</reference>
<dbReference type="PANTHER" id="PTHR46148:SF55">
    <property type="match status" value="1"/>
</dbReference>
<dbReference type="AlphaFoldDB" id="A0AAW2S1G0"/>
<gene>
    <name evidence="2" type="ORF">Sradi_3027400</name>
</gene>
<dbReference type="InterPro" id="IPR036397">
    <property type="entry name" value="RNaseH_sf"/>
</dbReference>
<dbReference type="SUPFAM" id="SSF54160">
    <property type="entry name" value="Chromo domain-like"/>
    <property type="match status" value="1"/>
</dbReference>
<name>A0AAW2S1G0_SESRA</name>
<dbReference type="GO" id="GO:0003676">
    <property type="term" value="F:nucleic acid binding"/>
    <property type="evidence" value="ECO:0007669"/>
    <property type="project" value="InterPro"/>
</dbReference>